<dbReference type="InterPro" id="IPR013424">
    <property type="entry name" value="Ice-binding_C"/>
</dbReference>
<feature type="domain" description="Ice-binding protein C-terminal" evidence="2">
    <location>
        <begin position="181"/>
        <end position="202"/>
    </location>
</feature>
<feature type="signal peptide" evidence="1">
    <location>
        <begin position="1"/>
        <end position="21"/>
    </location>
</feature>
<protein>
    <recommendedName>
        <fullName evidence="2">Ice-binding protein C-terminal domain-containing protein</fullName>
    </recommendedName>
</protein>
<evidence type="ECO:0000313" key="3">
    <source>
        <dbReference type="EMBL" id="GAA5484243.1"/>
    </source>
</evidence>
<name>A0ABP9URS8_9BACT</name>
<dbReference type="EMBL" id="BAABRI010000022">
    <property type="protein sequence ID" value="GAA5484243.1"/>
    <property type="molecule type" value="Genomic_DNA"/>
</dbReference>
<reference evidence="3 4" key="1">
    <citation type="submission" date="2024-02" db="EMBL/GenBank/DDBJ databases">
        <title>Haloferula sargassicola NBRC 104335.</title>
        <authorList>
            <person name="Ichikawa N."/>
            <person name="Katano-Makiyama Y."/>
            <person name="Hidaka K."/>
        </authorList>
    </citation>
    <scope>NUCLEOTIDE SEQUENCE [LARGE SCALE GENOMIC DNA]</scope>
    <source>
        <strain evidence="3 4">NBRC 104335</strain>
    </source>
</reference>
<evidence type="ECO:0000256" key="1">
    <source>
        <dbReference type="SAM" id="SignalP"/>
    </source>
</evidence>
<keyword evidence="1" id="KW-0732">Signal</keyword>
<feature type="chain" id="PRO_5045830726" description="Ice-binding protein C-terminal domain-containing protein" evidence="1">
    <location>
        <begin position="22"/>
        <end position="207"/>
    </location>
</feature>
<gene>
    <name evidence="3" type="ORF">Hsar01_03484</name>
</gene>
<dbReference type="Proteomes" id="UP001476282">
    <property type="component" value="Unassembled WGS sequence"/>
</dbReference>
<sequence length="207" mass="20899">MKPSFKILGLLAGGTATTASGAVISANFNGGFVVDPDLANSPSTLPTIPIFLDPQAGVVEAYLTTGSQSNYTLTPADKEGKSGTTPGTIVTQANLAGDGSTLVSTNELMLGATMDGSVATTASPVPIPTSLTGTPRYLGVEIEDGADSYYGWVGFEIGANGDVSVLSAALETTPNTAIQVVPEPSGLALLALGSAGLVSRRRRREPA</sequence>
<evidence type="ECO:0000259" key="2">
    <source>
        <dbReference type="Pfam" id="PF07589"/>
    </source>
</evidence>
<evidence type="ECO:0000313" key="4">
    <source>
        <dbReference type="Proteomes" id="UP001476282"/>
    </source>
</evidence>
<dbReference type="Pfam" id="PF07589">
    <property type="entry name" value="PEP-CTERM"/>
    <property type="match status" value="1"/>
</dbReference>
<dbReference type="RefSeq" id="WP_353568341.1">
    <property type="nucleotide sequence ID" value="NZ_BAABRI010000022.1"/>
</dbReference>
<dbReference type="NCBIfam" id="TIGR02595">
    <property type="entry name" value="PEP_CTERM"/>
    <property type="match status" value="1"/>
</dbReference>
<comment type="caution">
    <text evidence="3">The sequence shown here is derived from an EMBL/GenBank/DDBJ whole genome shotgun (WGS) entry which is preliminary data.</text>
</comment>
<accession>A0ABP9URS8</accession>
<keyword evidence="4" id="KW-1185">Reference proteome</keyword>
<organism evidence="3 4">
    <name type="scientific">Haloferula sargassicola</name>
    <dbReference type="NCBI Taxonomy" id="490096"/>
    <lineage>
        <taxon>Bacteria</taxon>
        <taxon>Pseudomonadati</taxon>
        <taxon>Verrucomicrobiota</taxon>
        <taxon>Verrucomicrobiia</taxon>
        <taxon>Verrucomicrobiales</taxon>
        <taxon>Verrucomicrobiaceae</taxon>
        <taxon>Haloferula</taxon>
    </lineage>
</organism>
<proteinExistence type="predicted"/>